<evidence type="ECO:0000256" key="3">
    <source>
        <dbReference type="PROSITE-ProRule" id="PRU00708"/>
    </source>
</evidence>
<evidence type="ECO:0000256" key="1">
    <source>
        <dbReference type="ARBA" id="ARBA00007626"/>
    </source>
</evidence>
<gene>
    <name evidence="5" type="ORF">VNO78_16134</name>
</gene>
<evidence type="ECO:0000256" key="4">
    <source>
        <dbReference type="SAM" id="MobiDB-lite"/>
    </source>
</evidence>
<feature type="compositionally biased region" description="Polar residues" evidence="4">
    <location>
        <begin position="720"/>
        <end position="740"/>
    </location>
</feature>
<protein>
    <recommendedName>
        <fullName evidence="7">Pentatricopeptide repeat-containing protein</fullName>
    </recommendedName>
</protein>
<dbReference type="InterPro" id="IPR002885">
    <property type="entry name" value="PPR_rpt"/>
</dbReference>
<dbReference type="AlphaFoldDB" id="A0AAN9SGA2"/>
<accession>A0AAN9SGA2</accession>
<dbReference type="Proteomes" id="UP001386955">
    <property type="component" value="Unassembled WGS sequence"/>
</dbReference>
<evidence type="ECO:0000313" key="5">
    <source>
        <dbReference type="EMBL" id="KAK7395572.1"/>
    </source>
</evidence>
<feature type="repeat" description="PPR" evidence="3">
    <location>
        <begin position="249"/>
        <end position="283"/>
    </location>
</feature>
<organism evidence="5 6">
    <name type="scientific">Psophocarpus tetragonolobus</name>
    <name type="common">Winged bean</name>
    <name type="synonym">Dolichos tetragonolobus</name>
    <dbReference type="NCBI Taxonomy" id="3891"/>
    <lineage>
        <taxon>Eukaryota</taxon>
        <taxon>Viridiplantae</taxon>
        <taxon>Streptophyta</taxon>
        <taxon>Embryophyta</taxon>
        <taxon>Tracheophyta</taxon>
        <taxon>Spermatophyta</taxon>
        <taxon>Magnoliopsida</taxon>
        <taxon>eudicotyledons</taxon>
        <taxon>Gunneridae</taxon>
        <taxon>Pentapetalae</taxon>
        <taxon>rosids</taxon>
        <taxon>fabids</taxon>
        <taxon>Fabales</taxon>
        <taxon>Fabaceae</taxon>
        <taxon>Papilionoideae</taxon>
        <taxon>50 kb inversion clade</taxon>
        <taxon>NPAAA clade</taxon>
        <taxon>indigoferoid/millettioid clade</taxon>
        <taxon>Phaseoleae</taxon>
        <taxon>Psophocarpus</taxon>
    </lineage>
</organism>
<feature type="repeat" description="PPR" evidence="3">
    <location>
        <begin position="284"/>
        <end position="318"/>
    </location>
</feature>
<comment type="caution">
    <text evidence="5">The sequence shown here is derived from an EMBL/GenBank/DDBJ whole genome shotgun (WGS) entry which is preliminary data.</text>
</comment>
<keyword evidence="6" id="KW-1185">Reference proteome</keyword>
<evidence type="ECO:0000313" key="6">
    <source>
        <dbReference type="Proteomes" id="UP001386955"/>
    </source>
</evidence>
<comment type="similarity">
    <text evidence="1">Belongs to the PPR family. P subfamily.</text>
</comment>
<keyword evidence="2" id="KW-0677">Repeat</keyword>
<dbReference type="Pfam" id="PF13041">
    <property type="entry name" value="PPR_2"/>
    <property type="match status" value="1"/>
</dbReference>
<feature type="repeat" description="PPR" evidence="3">
    <location>
        <begin position="180"/>
        <end position="214"/>
    </location>
</feature>
<proteinExistence type="inferred from homology"/>
<evidence type="ECO:0008006" key="7">
    <source>
        <dbReference type="Google" id="ProtNLM"/>
    </source>
</evidence>
<feature type="region of interest" description="Disordered" evidence="4">
    <location>
        <begin position="17"/>
        <end position="43"/>
    </location>
</feature>
<feature type="compositionally biased region" description="Basic and acidic residues" evidence="4">
    <location>
        <begin position="748"/>
        <end position="759"/>
    </location>
</feature>
<feature type="compositionally biased region" description="Low complexity" evidence="4">
    <location>
        <begin position="26"/>
        <end position="35"/>
    </location>
</feature>
<feature type="repeat" description="PPR" evidence="3">
    <location>
        <begin position="319"/>
        <end position="353"/>
    </location>
</feature>
<dbReference type="InterPro" id="IPR011990">
    <property type="entry name" value="TPR-like_helical_dom_sf"/>
</dbReference>
<dbReference type="EMBL" id="JAYMYS010000004">
    <property type="protein sequence ID" value="KAK7395572.1"/>
    <property type="molecule type" value="Genomic_DNA"/>
</dbReference>
<feature type="repeat" description="PPR" evidence="3">
    <location>
        <begin position="459"/>
        <end position="493"/>
    </location>
</feature>
<sequence>MLMAFRSFRFLTRFTKPPNPLTSTRHSPLSSLHAPPHAPPHATLDENHVLDQLSLLFPIPKSQNTVSKPHQSKPVDAFLSPEDKFRGIFLHKLKGKAAIENALSNVDSEIDITLLNKVLDNGNLSGESMVTFFNWAIKQPGVPNNVSSYHVIVKALGRRKFFDFMMNVLWGMRQSGIDGDLLMFSIVVDSFVRAGHVSRAIQVFGNLDDLGVRRDTDALNVLLLCLCRRAHVGAANSVYNSMKGKLCFDAGTYNAVAGGWSRFGRVSEVERIMREMEDDGVDPDCRTFGLLIESLGREGRMDDAVEVMCGMKEKNCGLDTAIYNAMIFNFVSVGNFEECMKYYNRMLSDNCEPNLDTYVRIITAFLRVRKVADALQMFDEMLRRGVLPSTGTITIFIKCLCSYGPPYAALMVYKKARKAGCMISVEAYKILLMRLSKVGKCGTMLSIWEEMQECGYSSDLEVYEYIICGLCNIGQLENAVLVMEEALRKGFCPSRLVYSKLSNKLLASNKAERAYKLFLKIKHARSLENARKYWRSNESGEPEDMRVALDESVLAFFRLKNATPLLLTSVILFLCPLCCCLYRIQVLSQDEGQDLCLHSLKLAIHLCFIQYFVDAWLIGPQKLMQLPTVSESIEVWDFLSVDSQLAWIPSHLRRLKILPSSSPASDPVSFWRENCSAEGKEAVLRARNNVEADGLRSKVNSTALSLPKKNTHESRKSLDDSSSNTDILAQKSAPSPNSLQKAEKGRKRSDEVSRVHHDTSNAFPTEVVKTKNLSSGF</sequence>
<dbReference type="Pfam" id="PF12854">
    <property type="entry name" value="PPR_1"/>
    <property type="match status" value="1"/>
</dbReference>
<dbReference type="NCBIfam" id="TIGR00756">
    <property type="entry name" value="PPR"/>
    <property type="match status" value="5"/>
</dbReference>
<dbReference type="Pfam" id="PF01535">
    <property type="entry name" value="PPR"/>
    <property type="match status" value="4"/>
</dbReference>
<reference evidence="5 6" key="1">
    <citation type="submission" date="2024-01" db="EMBL/GenBank/DDBJ databases">
        <title>The genomes of 5 underutilized Papilionoideae crops provide insights into root nodulation and disease resistanc.</title>
        <authorList>
            <person name="Jiang F."/>
        </authorList>
    </citation>
    <scope>NUCLEOTIDE SEQUENCE [LARGE SCALE GENOMIC DNA]</scope>
    <source>
        <strain evidence="5">DUOXIRENSHENG_FW03</strain>
        <tissue evidence="5">Leaves</tissue>
    </source>
</reference>
<feature type="repeat" description="PPR" evidence="3">
    <location>
        <begin position="354"/>
        <end position="388"/>
    </location>
</feature>
<evidence type="ECO:0000256" key="2">
    <source>
        <dbReference type="ARBA" id="ARBA00022737"/>
    </source>
</evidence>
<dbReference type="PROSITE" id="PS51375">
    <property type="entry name" value="PPR"/>
    <property type="match status" value="6"/>
</dbReference>
<feature type="compositionally biased region" description="Basic and acidic residues" evidence="4">
    <location>
        <begin position="710"/>
        <end position="719"/>
    </location>
</feature>
<dbReference type="PANTHER" id="PTHR47941">
    <property type="entry name" value="PENTATRICOPEPTIDE REPEAT-CONTAINING PROTEIN 3, MITOCHONDRIAL"/>
    <property type="match status" value="1"/>
</dbReference>
<dbReference type="SUPFAM" id="SSF48452">
    <property type="entry name" value="TPR-like"/>
    <property type="match status" value="1"/>
</dbReference>
<dbReference type="Gene3D" id="1.25.40.10">
    <property type="entry name" value="Tetratricopeptide repeat domain"/>
    <property type="match status" value="4"/>
</dbReference>
<feature type="region of interest" description="Disordered" evidence="4">
    <location>
        <begin position="701"/>
        <end position="777"/>
    </location>
</feature>
<name>A0AAN9SGA2_PSOTE</name>